<dbReference type="RefSeq" id="WP_106609067.1">
    <property type="nucleotide sequence ID" value="NZ_PYGJ01000009.1"/>
</dbReference>
<dbReference type="SUPFAM" id="SSF53474">
    <property type="entry name" value="alpha/beta-Hydrolases"/>
    <property type="match status" value="1"/>
</dbReference>
<sequence>MTLDWAAGSGRLSAGGASLEWSTWGSAPGRDPVIVLLHEGLGCVAMWRDFPEALARTTGCSVFAYSRAGYGQSDPCALPRPLDYMTREAKDVLPDVLDALGAERVFLLGHSDGATIAAEYCGLVADYRVRGLCLMAPHFFTEPQGLEQIARARDAYSNAGLQAKLARYHRDPDCAFWGWNDAWLSDGFRDWHVGEVIDHLRIPSLVIQGHQDTYGSIAQVDEVVDRSYAPVEILVLPDCGHAPHLEHRDAVLMTIVEFITRLERIEAAEVETVCKR</sequence>
<name>A0A2P8FAF4_9RHOB</name>
<dbReference type="GO" id="GO:0016020">
    <property type="term" value="C:membrane"/>
    <property type="evidence" value="ECO:0007669"/>
    <property type="project" value="TreeGrafter"/>
</dbReference>
<reference evidence="2 3" key="1">
    <citation type="submission" date="2018-03" db="EMBL/GenBank/DDBJ databases">
        <title>Genomic Encyclopedia of Archaeal and Bacterial Type Strains, Phase II (KMG-II): from individual species to whole genera.</title>
        <authorList>
            <person name="Goeker M."/>
        </authorList>
    </citation>
    <scope>NUCLEOTIDE SEQUENCE [LARGE SCALE GENOMIC DNA]</scope>
    <source>
        <strain evidence="2 3">DSM 100673</strain>
    </source>
</reference>
<dbReference type="AlphaFoldDB" id="A0A2P8FAF4"/>
<protein>
    <submittedName>
        <fullName evidence="2">Pimeloyl-ACP methyl ester carboxylesterase</fullName>
    </submittedName>
</protein>
<evidence type="ECO:0000313" key="3">
    <source>
        <dbReference type="Proteomes" id="UP000240418"/>
    </source>
</evidence>
<dbReference type="InterPro" id="IPR050266">
    <property type="entry name" value="AB_hydrolase_sf"/>
</dbReference>
<dbReference type="EMBL" id="PYGJ01000009">
    <property type="protein sequence ID" value="PSL18700.1"/>
    <property type="molecule type" value="Genomic_DNA"/>
</dbReference>
<gene>
    <name evidence="2" type="ORF">CLV88_10985</name>
</gene>
<proteinExistence type="predicted"/>
<accession>A0A2P8FAF4</accession>
<keyword evidence="3" id="KW-1185">Reference proteome</keyword>
<dbReference type="PANTHER" id="PTHR43798">
    <property type="entry name" value="MONOACYLGLYCEROL LIPASE"/>
    <property type="match status" value="1"/>
</dbReference>
<comment type="caution">
    <text evidence="2">The sequence shown here is derived from an EMBL/GenBank/DDBJ whole genome shotgun (WGS) entry which is preliminary data.</text>
</comment>
<dbReference type="Pfam" id="PF12697">
    <property type="entry name" value="Abhydrolase_6"/>
    <property type="match status" value="1"/>
</dbReference>
<dbReference type="InterPro" id="IPR029058">
    <property type="entry name" value="AB_hydrolase_fold"/>
</dbReference>
<dbReference type="PANTHER" id="PTHR43798:SF33">
    <property type="entry name" value="HYDROLASE, PUTATIVE (AFU_ORTHOLOGUE AFUA_2G14860)-RELATED"/>
    <property type="match status" value="1"/>
</dbReference>
<evidence type="ECO:0000259" key="1">
    <source>
        <dbReference type="Pfam" id="PF12697"/>
    </source>
</evidence>
<feature type="domain" description="AB hydrolase-1" evidence="1">
    <location>
        <begin position="34"/>
        <end position="251"/>
    </location>
</feature>
<organism evidence="2 3">
    <name type="scientific">Shimia abyssi</name>
    <dbReference type="NCBI Taxonomy" id="1662395"/>
    <lineage>
        <taxon>Bacteria</taxon>
        <taxon>Pseudomonadati</taxon>
        <taxon>Pseudomonadota</taxon>
        <taxon>Alphaproteobacteria</taxon>
        <taxon>Rhodobacterales</taxon>
        <taxon>Roseobacteraceae</taxon>
    </lineage>
</organism>
<dbReference type="Proteomes" id="UP000240418">
    <property type="component" value="Unassembled WGS sequence"/>
</dbReference>
<dbReference type="OrthoDB" id="9779853at2"/>
<dbReference type="InterPro" id="IPR000073">
    <property type="entry name" value="AB_hydrolase_1"/>
</dbReference>
<dbReference type="Gene3D" id="3.40.50.1820">
    <property type="entry name" value="alpha/beta hydrolase"/>
    <property type="match status" value="1"/>
</dbReference>
<evidence type="ECO:0000313" key="2">
    <source>
        <dbReference type="EMBL" id="PSL18700.1"/>
    </source>
</evidence>